<feature type="domain" description="Aminotransferase class I/classII large" evidence="6">
    <location>
        <begin position="45"/>
        <end position="393"/>
    </location>
</feature>
<dbReference type="STRING" id="1123282.SAMN02745823_02605"/>
<dbReference type="InterPro" id="IPR015424">
    <property type="entry name" value="PyrdxlP-dep_Trfase"/>
</dbReference>
<evidence type="ECO:0000256" key="2">
    <source>
        <dbReference type="ARBA" id="ARBA00011738"/>
    </source>
</evidence>
<dbReference type="EMBL" id="FQXV01000009">
    <property type="protein sequence ID" value="SHI12675.1"/>
    <property type="molecule type" value="Genomic_DNA"/>
</dbReference>
<dbReference type="PROSITE" id="PS00599">
    <property type="entry name" value="AA_TRANSFER_CLASS_2"/>
    <property type="match status" value="1"/>
</dbReference>
<dbReference type="Pfam" id="PF00155">
    <property type="entry name" value="Aminotran_1_2"/>
    <property type="match status" value="1"/>
</dbReference>
<dbReference type="InterPro" id="IPR015421">
    <property type="entry name" value="PyrdxlP-dep_Trfase_major"/>
</dbReference>
<comment type="similarity">
    <text evidence="5">Belongs to the class-II pyridoxal-phosphate-dependent aminotransferase family.</text>
</comment>
<dbReference type="AlphaFoldDB" id="A0A1M5YKU1"/>
<dbReference type="InterPro" id="IPR004839">
    <property type="entry name" value="Aminotransferase_I/II_large"/>
</dbReference>
<dbReference type="RefSeq" id="WP_073079704.1">
    <property type="nucleotide sequence ID" value="NZ_FQXV01000009.1"/>
</dbReference>
<evidence type="ECO:0000313" key="7">
    <source>
        <dbReference type="EMBL" id="SHI12675.1"/>
    </source>
</evidence>
<accession>A0A1M5YKU1</accession>
<evidence type="ECO:0000313" key="8">
    <source>
        <dbReference type="Proteomes" id="UP000183995"/>
    </source>
</evidence>
<evidence type="ECO:0000256" key="3">
    <source>
        <dbReference type="ARBA" id="ARBA00022679"/>
    </source>
</evidence>
<evidence type="ECO:0000259" key="6">
    <source>
        <dbReference type="Pfam" id="PF00155"/>
    </source>
</evidence>
<keyword evidence="3 7" id="KW-0808">Transferase</keyword>
<organism evidence="7 8">
    <name type="scientific">Sporobacter termitidis DSM 10068</name>
    <dbReference type="NCBI Taxonomy" id="1123282"/>
    <lineage>
        <taxon>Bacteria</taxon>
        <taxon>Bacillati</taxon>
        <taxon>Bacillota</taxon>
        <taxon>Clostridia</taxon>
        <taxon>Eubacteriales</taxon>
        <taxon>Oscillospiraceae</taxon>
        <taxon>Sporobacter</taxon>
    </lineage>
</organism>
<sequence>MNDIFSKCATSEGYFGQFRAQGDRYYTMPVMESVPGKIMKFQGRDCLMWSINNYLGLAENEEVKQAALEAMKVWGTSGPMGSRMMSGNTVEHIKLEESLADFAQKESSILFNYGYLGVIGTVASLVGPDDVIVMDKLVHASIVDAAFGAVSDRRHVRVFRHNDMDSLESRLKSLRETVKGGILILTEGVYGMTGDVARLRDICEIKDRYGARLFVDDAHGVGVMGPTGRGTAEHFGVQDKVDLYFGTFAKAFASIGGFTAANRDAVEWIRYNARTQVFAKSLPMIYVKALQKTLDLVRDGDARRKQMFYIADKLASGLSELGYYIGKVDSPLVPVFIPEGNQVTAMEWISFLRDKGIFVTGVTYPVIPKNYIMFRMVPTASHTDEDVEKTVAAFRSLRDERGLTLHYDIDAISNIYGDPEV</sequence>
<dbReference type="SUPFAM" id="SSF53383">
    <property type="entry name" value="PLP-dependent transferases"/>
    <property type="match status" value="1"/>
</dbReference>
<dbReference type="Gene3D" id="3.90.1150.10">
    <property type="entry name" value="Aspartate Aminotransferase, domain 1"/>
    <property type="match status" value="1"/>
</dbReference>
<dbReference type="OrthoDB" id="9807157at2"/>
<evidence type="ECO:0000256" key="1">
    <source>
        <dbReference type="ARBA" id="ARBA00001933"/>
    </source>
</evidence>
<comment type="cofactor">
    <cofactor evidence="1 5">
        <name>pyridoxal 5'-phosphate</name>
        <dbReference type="ChEBI" id="CHEBI:597326"/>
    </cofactor>
</comment>
<proteinExistence type="inferred from homology"/>
<protein>
    <submittedName>
        <fullName evidence="7">Glycine C-acetyltransferase</fullName>
    </submittedName>
</protein>
<gene>
    <name evidence="7" type="ORF">SAMN02745823_02605</name>
</gene>
<dbReference type="GO" id="GO:0016740">
    <property type="term" value="F:transferase activity"/>
    <property type="evidence" value="ECO:0007669"/>
    <property type="project" value="UniProtKB-KW"/>
</dbReference>
<dbReference type="Gene3D" id="3.40.640.10">
    <property type="entry name" value="Type I PLP-dependent aspartate aminotransferase-like (Major domain)"/>
    <property type="match status" value="1"/>
</dbReference>
<dbReference type="Proteomes" id="UP000183995">
    <property type="component" value="Unassembled WGS sequence"/>
</dbReference>
<reference evidence="7 8" key="1">
    <citation type="submission" date="2016-11" db="EMBL/GenBank/DDBJ databases">
        <authorList>
            <person name="Jaros S."/>
            <person name="Januszkiewicz K."/>
            <person name="Wedrychowicz H."/>
        </authorList>
    </citation>
    <scope>NUCLEOTIDE SEQUENCE [LARGE SCALE GENOMIC DNA]</scope>
    <source>
        <strain evidence="7 8">DSM 10068</strain>
    </source>
</reference>
<keyword evidence="4 5" id="KW-0663">Pyridoxal phosphate</keyword>
<name>A0A1M5YKU1_9FIRM</name>
<dbReference type="GO" id="GO:0030170">
    <property type="term" value="F:pyridoxal phosphate binding"/>
    <property type="evidence" value="ECO:0007669"/>
    <property type="project" value="InterPro"/>
</dbReference>
<evidence type="ECO:0000256" key="5">
    <source>
        <dbReference type="RuleBase" id="RU003693"/>
    </source>
</evidence>
<dbReference type="PANTHER" id="PTHR13693">
    <property type="entry name" value="CLASS II AMINOTRANSFERASE/8-AMINO-7-OXONONANOATE SYNTHASE"/>
    <property type="match status" value="1"/>
</dbReference>
<evidence type="ECO:0000256" key="4">
    <source>
        <dbReference type="ARBA" id="ARBA00022898"/>
    </source>
</evidence>
<keyword evidence="8" id="KW-1185">Reference proteome</keyword>
<dbReference type="InterPro" id="IPR015422">
    <property type="entry name" value="PyrdxlP-dep_Trfase_small"/>
</dbReference>
<comment type="subunit">
    <text evidence="2">Homodimer.</text>
</comment>
<dbReference type="InterPro" id="IPR001917">
    <property type="entry name" value="Aminotrans_II_pyridoxalP_BS"/>
</dbReference>
<dbReference type="InterPro" id="IPR050087">
    <property type="entry name" value="AON_synthase_class-II"/>
</dbReference>